<gene>
    <name evidence="1" type="ORF">JKL49_07355</name>
</gene>
<keyword evidence="1" id="KW-0808">Transferase</keyword>
<name>A0A941HVY2_9CAUL</name>
<evidence type="ECO:0000313" key="2">
    <source>
        <dbReference type="Proteomes" id="UP000622580"/>
    </source>
</evidence>
<sequence>MDYSRYLLESLSHSTPVHVLAFGKPSDLPPDAPRLSWTLIDHDEPSRLASVLSHLPNVAYRHKSSAYLQAAITASREVDAIFVDFIGLFGLVAPLREALGENGPLIIPVNHNFEHDVRRQMVLAERSLGMRAALTYDTWKAGNLERAANRIADGLVANTDADARAFARVTAKPSVTISPAYNGPRLAARVIDAQTPRRICVLGNHEAHHKRMVLDQTLTALAAHGIERTCDVDVVGAGDNSEFQARFPGFNFYGYVDDIEAYLQTVRFGLIPDEIGGGFKVRALTHVFQRLPMLAVRHAVQGMGLTANVHYAEAENLDEMSTAIPELLNDFARLNRLQNAAYDHCDDIYDWENRGRSLDLFVRTLLADRA</sequence>
<organism evidence="1 2">
    <name type="scientific">Phenylobacterium glaciei</name>
    <dbReference type="NCBI Taxonomy" id="2803784"/>
    <lineage>
        <taxon>Bacteria</taxon>
        <taxon>Pseudomonadati</taxon>
        <taxon>Pseudomonadota</taxon>
        <taxon>Alphaproteobacteria</taxon>
        <taxon>Caulobacterales</taxon>
        <taxon>Caulobacteraceae</taxon>
        <taxon>Phenylobacterium</taxon>
    </lineage>
</organism>
<dbReference type="GO" id="GO:0016757">
    <property type="term" value="F:glycosyltransferase activity"/>
    <property type="evidence" value="ECO:0007669"/>
    <property type="project" value="UniProtKB-KW"/>
</dbReference>
<proteinExistence type="predicted"/>
<dbReference type="Proteomes" id="UP000622580">
    <property type="component" value="Unassembled WGS sequence"/>
</dbReference>
<evidence type="ECO:0000313" key="1">
    <source>
        <dbReference type="EMBL" id="MBR7619203.1"/>
    </source>
</evidence>
<comment type="caution">
    <text evidence="1">The sequence shown here is derived from an EMBL/GenBank/DDBJ whole genome shotgun (WGS) entry which is preliminary data.</text>
</comment>
<dbReference type="RefSeq" id="WP_215339439.1">
    <property type="nucleotide sequence ID" value="NZ_JAGSGD010000001.1"/>
</dbReference>
<keyword evidence="2" id="KW-1185">Reference proteome</keyword>
<dbReference type="EMBL" id="JAGSGD010000001">
    <property type="protein sequence ID" value="MBR7619203.1"/>
    <property type="molecule type" value="Genomic_DNA"/>
</dbReference>
<protein>
    <submittedName>
        <fullName evidence="1">Glycosyltransferase</fullName>
        <ecNumber evidence="1">2.4.-.-</ecNumber>
    </submittedName>
</protein>
<keyword evidence="1" id="KW-0328">Glycosyltransferase</keyword>
<reference evidence="1" key="1">
    <citation type="submission" date="2021-04" db="EMBL/GenBank/DDBJ databases">
        <title>Draft genome assembly of strain Phenylobacterium sp. 20VBR1 using MiniION and Illumina platforms.</title>
        <authorList>
            <person name="Thomas F.A."/>
            <person name="Krishnan K.P."/>
            <person name="Sinha R.K."/>
        </authorList>
    </citation>
    <scope>NUCLEOTIDE SEQUENCE</scope>
    <source>
        <strain evidence="1">20VBR1</strain>
    </source>
</reference>
<dbReference type="AlphaFoldDB" id="A0A941HVY2"/>
<accession>A0A941HVY2</accession>
<dbReference type="SUPFAM" id="SSF53756">
    <property type="entry name" value="UDP-Glycosyltransferase/glycogen phosphorylase"/>
    <property type="match status" value="1"/>
</dbReference>
<dbReference type="EC" id="2.4.-.-" evidence="1"/>